<evidence type="ECO:0000256" key="1">
    <source>
        <dbReference type="SAM" id="Phobius"/>
    </source>
</evidence>
<dbReference type="InterPro" id="IPR008979">
    <property type="entry name" value="Galactose-bd-like_sf"/>
</dbReference>
<keyword evidence="1" id="KW-1133">Transmembrane helix</keyword>
<dbReference type="RefSeq" id="WP_310370082.1">
    <property type="nucleotide sequence ID" value="NZ_JAVDYB010000001.1"/>
</dbReference>
<evidence type="ECO:0000313" key="3">
    <source>
        <dbReference type="Proteomes" id="UP001183643"/>
    </source>
</evidence>
<evidence type="ECO:0000313" key="2">
    <source>
        <dbReference type="EMBL" id="MDR7277658.1"/>
    </source>
</evidence>
<sequence length="376" mass="40366">MNDTAQLITSVVNAAASKAGRDGVYAPPPDTAPPRRRRRAASLRHLAEVIRTHRMAPGIAVDKDIVAGVLAGDLRYLTDLVPVVAVTRASHHIAGLPFGDDDVQRLAVAVAHLNALLTTAYEYDRRTPYLLPVPRPASALVVERNADRWRTAPTDVIQLAPVWLMPIERTPPRRDWTWLRPAAWIALLMIFASGVLVGVSGSRLADSSPPAANTPAHIASSACRPPSKPSASGAVVMGAPCAPSSNSTWRAYASPGELRHTPTGFVATVPAGSTLSWEFLVINSGFTMITGHRYRFDFIATSDRPLNILLRLQDEELPYRPSLVASVPIDRTASRRSYTFTAGTNSNAAGEAVFQLGGQGAYTVTVDDAVLIEVDS</sequence>
<keyword evidence="3" id="KW-1185">Reference proteome</keyword>
<reference evidence="2" key="1">
    <citation type="submission" date="2023-07" db="EMBL/GenBank/DDBJ databases">
        <title>Sequencing the genomes of 1000 actinobacteria strains.</title>
        <authorList>
            <person name="Klenk H.-P."/>
        </authorList>
    </citation>
    <scope>NUCLEOTIDE SEQUENCE</scope>
    <source>
        <strain evidence="2">DSM 44707</strain>
    </source>
</reference>
<comment type="caution">
    <text evidence="2">The sequence shown here is derived from an EMBL/GenBank/DDBJ whole genome shotgun (WGS) entry which is preliminary data.</text>
</comment>
<keyword evidence="1" id="KW-0472">Membrane</keyword>
<dbReference type="EMBL" id="JAVDYB010000001">
    <property type="protein sequence ID" value="MDR7277658.1"/>
    <property type="molecule type" value="Genomic_DNA"/>
</dbReference>
<dbReference type="AlphaFoldDB" id="A0AAE3YPJ9"/>
<accession>A0AAE3YPJ9</accession>
<dbReference type="Gene3D" id="2.60.120.260">
    <property type="entry name" value="Galactose-binding domain-like"/>
    <property type="match status" value="1"/>
</dbReference>
<feature type="transmembrane region" description="Helical" evidence="1">
    <location>
        <begin position="182"/>
        <end position="201"/>
    </location>
</feature>
<dbReference type="SUPFAM" id="SSF49785">
    <property type="entry name" value="Galactose-binding domain-like"/>
    <property type="match status" value="1"/>
</dbReference>
<gene>
    <name evidence="2" type="ORF">J2S41_004436</name>
</gene>
<proteinExistence type="predicted"/>
<dbReference type="Proteomes" id="UP001183643">
    <property type="component" value="Unassembled WGS sequence"/>
</dbReference>
<keyword evidence="1" id="KW-0812">Transmembrane</keyword>
<organism evidence="2 3">
    <name type="scientific">Catenuloplanes atrovinosus</name>
    <dbReference type="NCBI Taxonomy" id="137266"/>
    <lineage>
        <taxon>Bacteria</taxon>
        <taxon>Bacillati</taxon>
        <taxon>Actinomycetota</taxon>
        <taxon>Actinomycetes</taxon>
        <taxon>Micromonosporales</taxon>
        <taxon>Micromonosporaceae</taxon>
        <taxon>Catenuloplanes</taxon>
    </lineage>
</organism>
<protein>
    <submittedName>
        <fullName evidence="2">Uncharacterized protein</fullName>
    </submittedName>
</protein>
<name>A0AAE3YPJ9_9ACTN</name>